<dbReference type="CDD" id="cd00093">
    <property type="entry name" value="HTH_XRE"/>
    <property type="match status" value="1"/>
</dbReference>
<comment type="caution">
    <text evidence="2">The sequence shown here is derived from an EMBL/GenBank/DDBJ whole genome shotgun (WGS) entry which is preliminary data.</text>
</comment>
<dbReference type="InterPro" id="IPR001387">
    <property type="entry name" value="Cro/C1-type_HTH"/>
</dbReference>
<organism evidence="2 3">
    <name type="scientific">Streptomyces pacificus</name>
    <dbReference type="NCBI Taxonomy" id="2705029"/>
    <lineage>
        <taxon>Bacteria</taxon>
        <taxon>Bacillati</taxon>
        <taxon>Actinomycetota</taxon>
        <taxon>Actinomycetes</taxon>
        <taxon>Kitasatosporales</taxon>
        <taxon>Streptomycetaceae</taxon>
        <taxon>Streptomyces</taxon>
    </lineage>
</organism>
<reference evidence="2 3" key="1">
    <citation type="submission" date="2020-02" db="EMBL/GenBank/DDBJ databases">
        <title>Whole Genome Shotgun Sequence of Streptomyces sp. strain CWH03.</title>
        <authorList>
            <person name="Dohra H."/>
            <person name="Kodani S."/>
            <person name="Yamamura H."/>
        </authorList>
    </citation>
    <scope>NUCLEOTIDE SEQUENCE [LARGE SCALE GENOMIC DNA]</scope>
    <source>
        <strain evidence="2 3">CWH03</strain>
    </source>
</reference>
<protein>
    <submittedName>
        <fullName evidence="2">Helix-turn-helix domain-containing protein</fullName>
    </submittedName>
</protein>
<evidence type="ECO:0000313" key="2">
    <source>
        <dbReference type="EMBL" id="GFH36576.1"/>
    </source>
</evidence>
<dbReference type="InterPro" id="IPR010982">
    <property type="entry name" value="Lambda_DNA-bd_dom_sf"/>
</dbReference>
<accession>A0A6A0AUN2</accession>
<feature type="compositionally biased region" description="Basic and acidic residues" evidence="1">
    <location>
        <begin position="7"/>
        <end position="21"/>
    </location>
</feature>
<evidence type="ECO:0000256" key="1">
    <source>
        <dbReference type="SAM" id="MobiDB-lite"/>
    </source>
</evidence>
<feature type="region of interest" description="Disordered" evidence="1">
    <location>
        <begin position="1"/>
        <end position="24"/>
    </location>
</feature>
<dbReference type="GO" id="GO:0003677">
    <property type="term" value="F:DNA binding"/>
    <property type="evidence" value="ECO:0007669"/>
    <property type="project" value="InterPro"/>
</dbReference>
<sequence>MTSDQRNPGETDHPAEDHAPAGEDLAAILTRLIEETPDKTQKDLATEAGVPYPTLNAWLKRTRGTSRVPSETLHALADTLRKWGVAVTARELFEAVRRPVPGPSDEERERRLLEIYRQLDVSGQRALIEHARLLRTSRASSP</sequence>
<name>A0A6A0AUN2_9ACTN</name>
<evidence type="ECO:0000313" key="3">
    <source>
        <dbReference type="Proteomes" id="UP000484988"/>
    </source>
</evidence>
<gene>
    <name evidence="2" type="ORF">SCWH03_28070</name>
</gene>
<keyword evidence="3" id="KW-1185">Reference proteome</keyword>
<dbReference type="RefSeq" id="WP_254076739.1">
    <property type="nucleotide sequence ID" value="NZ_BLLG01000006.1"/>
</dbReference>
<dbReference type="AlphaFoldDB" id="A0A6A0AUN2"/>
<dbReference type="Proteomes" id="UP000484988">
    <property type="component" value="Unassembled WGS sequence"/>
</dbReference>
<proteinExistence type="predicted"/>
<dbReference type="EMBL" id="BLLG01000006">
    <property type="protein sequence ID" value="GFH36576.1"/>
    <property type="molecule type" value="Genomic_DNA"/>
</dbReference>
<dbReference type="Gene3D" id="1.10.260.40">
    <property type="entry name" value="lambda repressor-like DNA-binding domains"/>
    <property type="match status" value="1"/>
</dbReference>